<reference evidence="3" key="1">
    <citation type="journal article" date="2020" name="bioRxiv">
        <title>Comparative genomics of Chlamydomonas.</title>
        <authorList>
            <person name="Craig R.J."/>
            <person name="Hasan A.R."/>
            <person name="Ness R.W."/>
            <person name="Keightley P.D."/>
        </authorList>
    </citation>
    <scope>NUCLEOTIDE SEQUENCE</scope>
    <source>
        <strain evidence="3">SAG 7.73</strain>
    </source>
</reference>
<dbReference type="Pfam" id="PF00481">
    <property type="entry name" value="PP2C"/>
    <property type="match status" value="1"/>
</dbReference>
<feature type="compositionally biased region" description="Basic and acidic residues" evidence="1">
    <location>
        <begin position="412"/>
        <end position="421"/>
    </location>
</feature>
<feature type="domain" description="PPM-type phosphatase" evidence="2">
    <location>
        <begin position="53"/>
        <end position="350"/>
    </location>
</feature>
<dbReference type="AlphaFoldDB" id="A0A835W7Y2"/>
<evidence type="ECO:0000259" key="2">
    <source>
        <dbReference type="PROSITE" id="PS51746"/>
    </source>
</evidence>
<sequence>MPFLHGAPERLGASLRTWAKDVQELQQQRRLRDTNNRNRALQAGNVKLCFAAYTSAGTDSNGHDKDNQDCLLTEVLRHEVEKAEPPVVCLAVMDGHGEQGGLAAAAASQALPAAILRGHSQDQEPDQVLSEAFACAHTSLLSTPGLDCSSSGCTATVALVVDDSLVVGNAGDCRCLVGRFESPTDVVAYELTNDHTPCLMHEAHRVLAAGGRIAAYELNGRRLGPPRVWARNGDTGPGLCITRSLGDTAAKRLGVTHVPELCSMPLTVDDRYLVLVTDGITEFMSSQQIVAKVHEWACVGNPPDEVARRLVLEARAQWKKHCGGGGDDDDGGGGGGGAIIDDCTAIVAFMVLDPEAEVRSQAVVDTRRSVEGRSSELFAGGPLPSASAGLGGSGGRRRSVTATARRQRASARRREQRELRQRGRHGKQRTWAQWAELQWEAVCAVLPWSLAARSKGRVMTV</sequence>
<feature type="region of interest" description="Disordered" evidence="1">
    <location>
        <begin position="375"/>
        <end position="425"/>
    </location>
</feature>
<dbReference type="InterPro" id="IPR036457">
    <property type="entry name" value="PPM-type-like_dom_sf"/>
</dbReference>
<keyword evidence="4" id="KW-1185">Reference proteome</keyword>
<feature type="compositionally biased region" description="Basic residues" evidence="1">
    <location>
        <begin position="395"/>
        <end position="411"/>
    </location>
</feature>
<dbReference type="CDD" id="cd00143">
    <property type="entry name" value="PP2Cc"/>
    <property type="match status" value="1"/>
</dbReference>
<dbReference type="GO" id="GO:0004722">
    <property type="term" value="F:protein serine/threonine phosphatase activity"/>
    <property type="evidence" value="ECO:0007669"/>
    <property type="project" value="InterPro"/>
</dbReference>
<gene>
    <name evidence="3" type="ORF">HXX76_002919</name>
</gene>
<dbReference type="SMART" id="SM00332">
    <property type="entry name" value="PP2Cc"/>
    <property type="match status" value="1"/>
</dbReference>
<dbReference type="FunFam" id="3.60.40.10:FF:000235">
    <property type="entry name" value="Predicted protein"/>
    <property type="match status" value="1"/>
</dbReference>
<comment type="caution">
    <text evidence="3">The sequence shown here is derived from an EMBL/GenBank/DDBJ whole genome shotgun (WGS) entry which is preliminary data.</text>
</comment>
<protein>
    <recommendedName>
        <fullName evidence="2">PPM-type phosphatase domain-containing protein</fullName>
    </recommendedName>
</protein>
<dbReference type="Proteomes" id="UP000650467">
    <property type="component" value="Unassembled WGS sequence"/>
</dbReference>
<dbReference type="EMBL" id="JAEHOC010000004">
    <property type="protein sequence ID" value="KAG2442840.1"/>
    <property type="molecule type" value="Genomic_DNA"/>
</dbReference>
<dbReference type="InterPro" id="IPR015655">
    <property type="entry name" value="PP2C"/>
</dbReference>
<dbReference type="PANTHER" id="PTHR47992">
    <property type="entry name" value="PROTEIN PHOSPHATASE"/>
    <property type="match status" value="1"/>
</dbReference>
<proteinExistence type="predicted"/>
<accession>A0A835W7Y2</accession>
<name>A0A835W7Y2_CHLIN</name>
<dbReference type="PROSITE" id="PS51746">
    <property type="entry name" value="PPM_2"/>
    <property type="match status" value="1"/>
</dbReference>
<organism evidence="3 4">
    <name type="scientific">Chlamydomonas incerta</name>
    <dbReference type="NCBI Taxonomy" id="51695"/>
    <lineage>
        <taxon>Eukaryota</taxon>
        <taxon>Viridiplantae</taxon>
        <taxon>Chlorophyta</taxon>
        <taxon>core chlorophytes</taxon>
        <taxon>Chlorophyceae</taxon>
        <taxon>CS clade</taxon>
        <taxon>Chlamydomonadales</taxon>
        <taxon>Chlamydomonadaceae</taxon>
        <taxon>Chlamydomonas</taxon>
    </lineage>
</organism>
<dbReference type="InterPro" id="IPR001932">
    <property type="entry name" value="PPM-type_phosphatase-like_dom"/>
</dbReference>
<feature type="compositionally biased region" description="Low complexity" evidence="1">
    <location>
        <begin position="379"/>
        <end position="388"/>
    </location>
</feature>
<dbReference type="OrthoDB" id="10264738at2759"/>
<dbReference type="SUPFAM" id="SSF81606">
    <property type="entry name" value="PP2C-like"/>
    <property type="match status" value="1"/>
</dbReference>
<evidence type="ECO:0000256" key="1">
    <source>
        <dbReference type="SAM" id="MobiDB-lite"/>
    </source>
</evidence>
<evidence type="ECO:0000313" key="3">
    <source>
        <dbReference type="EMBL" id="KAG2442840.1"/>
    </source>
</evidence>
<evidence type="ECO:0000313" key="4">
    <source>
        <dbReference type="Proteomes" id="UP000650467"/>
    </source>
</evidence>
<dbReference type="Gene3D" id="3.60.40.10">
    <property type="entry name" value="PPM-type phosphatase domain"/>
    <property type="match status" value="1"/>
</dbReference>